<dbReference type="EMBL" id="WKJQ01000001">
    <property type="protein sequence ID" value="MRW95099.1"/>
    <property type="molecule type" value="Genomic_DNA"/>
</dbReference>
<dbReference type="AlphaFoldDB" id="A0A6A8G2S6"/>
<name>A0A6A8G2S6_9EURY</name>
<accession>A0A6A8G2S6</accession>
<reference evidence="2 3" key="1">
    <citation type="submission" date="2019-11" db="EMBL/GenBank/DDBJ databases">
        <title>Whole genome sequence of Haloferax sp. MBLA0078.</title>
        <authorList>
            <person name="Seo M.-J."/>
            <person name="Cho E.-S."/>
        </authorList>
    </citation>
    <scope>NUCLEOTIDE SEQUENCE [LARGE SCALE GENOMIC DNA]</scope>
    <source>
        <strain evidence="2 3">MBLA0078</strain>
    </source>
</reference>
<dbReference type="OrthoDB" id="287093at2157"/>
<sequence length="82" mass="9115">MEQYGSNPLVEGAETRLVRIERAMNDHGAMMVRVVGSGELRTVVEYASPQLRARLEQARAGMEMPLQMAHSPGRGNSWVAFE</sequence>
<feature type="domain" description="DUF7999" evidence="1">
    <location>
        <begin position="14"/>
        <end position="80"/>
    </location>
</feature>
<dbReference type="InterPro" id="IPR058312">
    <property type="entry name" value="DUF7999"/>
</dbReference>
<dbReference type="RefSeq" id="WP_151108770.1">
    <property type="nucleotide sequence ID" value="NZ_WKJQ01000001.1"/>
</dbReference>
<comment type="caution">
    <text evidence="2">The sequence shown here is derived from an EMBL/GenBank/DDBJ whole genome shotgun (WGS) entry which is preliminary data.</text>
</comment>
<gene>
    <name evidence="2" type="ORF">GJR99_00760</name>
</gene>
<protein>
    <recommendedName>
        <fullName evidence="1">DUF7999 domain-containing protein</fullName>
    </recommendedName>
</protein>
<dbReference type="Proteomes" id="UP000443423">
    <property type="component" value="Unassembled WGS sequence"/>
</dbReference>
<organism evidence="2 3">
    <name type="scientific">Haloferax marinum</name>
    <dbReference type="NCBI Taxonomy" id="2666143"/>
    <lineage>
        <taxon>Archaea</taxon>
        <taxon>Methanobacteriati</taxon>
        <taxon>Methanobacteriota</taxon>
        <taxon>Stenosarchaea group</taxon>
        <taxon>Halobacteria</taxon>
        <taxon>Halobacteriales</taxon>
        <taxon>Haloferacaceae</taxon>
        <taxon>Haloferax</taxon>
    </lineage>
</organism>
<dbReference type="Pfam" id="PF26006">
    <property type="entry name" value="DUF7999"/>
    <property type="match status" value="1"/>
</dbReference>
<evidence type="ECO:0000313" key="3">
    <source>
        <dbReference type="Proteomes" id="UP000443423"/>
    </source>
</evidence>
<evidence type="ECO:0000313" key="2">
    <source>
        <dbReference type="EMBL" id="MRW95099.1"/>
    </source>
</evidence>
<keyword evidence="3" id="KW-1185">Reference proteome</keyword>
<evidence type="ECO:0000259" key="1">
    <source>
        <dbReference type="Pfam" id="PF26006"/>
    </source>
</evidence>
<proteinExistence type="predicted"/>